<keyword evidence="5" id="KW-0408">Iron</keyword>
<dbReference type="GO" id="GO:0005737">
    <property type="term" value="C:cytoplasm"/>
    <property type="evidence" value="ECO:0007669"/>
    <property type="project" value="TreeGrafter"/>
</dbReference>
<dbReference type="InterPro" id="IPR042098">
    <property type="entry name" value="TauD-like_sf"/>
</dbReference>
<dbReference type="PANTHER" id="PTHR30468">
    <property type="entry name" value="ALPHA-KETOGLUTARATE-DEPENDENT SULFONATE DIOXYGENASE"/>
    <property type="match status" value="1"/>
</dbReference>
<dbReference type="Pfam" id="PF02668">
    <property type="entry name" value="TauD"/>
    <property type="match status" value="1"/>
</dbReference>
<evidence type="ECO:0000313" key="7">
    <source>
        <dbReference type="EMBL" id="SUZ84412.1"/>
    </source>
</evidence>
<evidence type="ECO:0000256" key="2">
    <source>
        <dbReference type="ARBA" id="ARBA00022723"/>
    </source>
</evidence>
<evidence type="ECO:0000256" key="1">
    <source>
        <dbReference type="ARBA" id="ARBA00005896"/>
    </source>
</evidence>
<dbReference type="GO" id="GO:0006790">
    <property type="term" value="P:sulfur compound metabolic process"/>
    <property type="evidence" value="ECO:0007669"/>
    <property type="project" value="TreeGrafter"/>
</dbReference>
<dbReference type="AlphaFoldDB" id="A0A381QYA9"/>
<protein>
    <recommendedName>
        <fullName evidence="6">TauD/TfdA-like domain-containing protein</fullName>
    </recommendedName>
</protein>
<dbReference type="GO" id="GO:0000908">
    <property type="term" value="F:taurine dioxygenase activity"/>
    <property type="evidence" value="ECO:0007669"/>
    <property type="project" value="TreeGrafter"/>
</dbReference>
<feature type="non-terminal residue" evidence="7">
    <location>
        <position position="209"/>
    </location>
</feature>
<keyword evidence="3" id="KW-0223">Dioxygenase</keyword>
<evidence type="ECO:0000256" key="3">
    <source>
        <dbReference type="ARBA" id="ARBA00022964"/>
    </source>
</evidence>
<name>A0A381QYA9_9ZZZZ</name>
<dbReference type="InterPro" id="IPR003819">
    <property type="entry name" value="TauD/TfdA-like"/>
</dbReference>
<gene>
    <name evidence="7" type="ORF">METZ01_LOCUS37266</name>
</gene>
<accession>A0A381QYA9</accession>
<evidence type="ECO:0000259" key="6">
    <source>
        <dbReference type="Pfam" id="PF02668"/>
    </source>
</evidence>
<dbReference type="GO" id="GO:0046872">
    <property type="term" value="F:metal ion binding"/>
    <property type="evidence" value="ECO:0007669"/>
    <property type="project" value="UniProtKB-KW"/>
</dbReference>
<comment type="similarity">
    <text evidence="1">Belongs to the TfdA dioxygenase family.</text>
</comment>
<keyword evidence="4" id="KW-0560">Oxidoreductase</keyword>
<evidence type="ECO:0000256" key="4">
    <source>
        <dbReference type="ARBA" id="ARBA00023002"/>
    </source>
</evidence>
<keyword evidence="2" id="KW-0479">Metal-binding</keyword>
<sequence length="209" mass="23305">MTIEIRPLNPIIGAEIWGADLANLTDQQFGEIHQASVAHGVIFFRDQPRLSPEQQIAFAGRFGPVHVHPASRGVAAEYPGLMKIRTTRETDVAAGNRWHSDVSCDEAPPSITTLQLHEIPPSGGDTLFSSMNAAYDALSERMKTLLDGLTAHHSGEDAYRRLFRFDKPGEASWPEADHPLVREHPDSHRPALYVNREFAERVNDLPRLE</sequence>
<feature type="domain" description="TauD/TfdA-like" evidence="6">
    <location>
        <begin position="4"/>
        <end position="205"/>
    </location>
</feature>
<evidence type="ECO:0000256" key="5">
    <source>
        <dbReference type="ARBA" id="ARBA00023004"/>
    </source>
</evidence>
<proteinExistence type="inferred from homology"/>
<reference evidence="7" key="1">
    <citation type="submission" date="2018-05" db="EMBL/GenBank/DDBJ databases">
        <authorList>
            <person name="Lanie J.A."/>
            <person name="Ng W.-L."/>
            <person name="Kazmierczak K.M."/>
            <person name="Andrzejewski T.M."/>
            <person name="Davidsen T.M."/>
            <person name="Wayne K.J."/>
            <person name="Tettelin H."/>
            <person name="Glass J.I."/>
            <person name="Rusch D."/>
            <person name="Podicherti R."/>
            <person name="Tsui H.-C.T."/>
            <person name="Winkler M.E."/>
        </authorList>
    </citation>
    <scope>NUCLEOTIDE SEQUENCE</scope>
</reference>
<dbReference type="SUPFAM" id="SSF51197">
    <property type="entry name" value="Clavaminate synthase-like"/>
    <property type="match status" value="1"/>
</dbReference>
<organism evidence="7">
    <name type="scientific">marine metagenome</name>
    <dbReference type="NCBI Taxonomy" id="408172"/>
    <lineage>
        <taxon>unclassified sequences</taxon>
        <taxon>metagenomes</taxon>
        <taxon>ecological metagenomes</taxon>
    </lineage>
</organism>
<dbReference type="Gene3D" id="3.60.130.10">
    <property type="entry name" value="Clavaminate synthase-like"/>
    <property type="match status" value="1"/>
</dbReference>
<dbReference type="EMBL" id="UINC01001594">
    <property type="protein sequence ID" value="SUZ84412.1"/>
    <property type="molecule type" value="Genomic_DNA"/>
</dbReference>
<dbReference type="PANTHER" id="PTHR30468:SF1">
    <property type="entry name" value="ALPHA-KETOGLUTARATE-DEPENDENT SULFONATE DIOXYGENASE"/>
    <property type="match status" value="1"/>
</dbReference>
<dbReference type="InterPro" id="IPR051323">
    <property type="entry name" value="AtsK-like"/>
</dbReference>